<dbReference type="AlphaFoldDB" id="A0A4Y2TJK0"/>
<dbReference type="EMBL" id="BGPR01029161">
    <property type="protein sequence ID" value="GBO00779.1"/>
    <property type="molecule type" value="Genomic_DNA"/>
</dbReference>
<dbReference type="Proteomes" id="UP000499080">
    <property type="component" value="Unassembled WGS sequence"/>
</dbReference>
<proteinExistence type="predicted"/>
<reference evidence="2 3" key="1">
    <citation type="journal article" date="2019" name="Sci. Rep.">
        <title>Orb-weaving spider Araneus ventricosus genome elucidates the spidroin gene catalogue.</title>
        <authorList>
            <person name="Kono N."/>
            <person name="Nakamura H."/>
            <person name="Ohtoshi R."/>
            <person name="Moran D.A.P."/>
            <person name="Shinohara A."/>
            <person name="Yoshida Y."/>
            <person name="Fujiwara M."/>
            <person name="Mori M."/>
            <person name="Tomita M."/>
            <person name="Arakawa K."/>
        </authorList>
    </citation>
    <scope>NUCLEOTIDE SEQUENCE [LARGE SCALE GENOMIC DNA]</scope>
</reference>
<protein>
    <submittedName>
        <fullName evidence="2">Uncharacterized protein</fullName>
    </submittedName>
</protein>
<comment type="caution">
    <text evidence="2">The sequence shown here is derived from an EMBL/GenBank/DDBJ whole genome shotgun (WGS) entry which is preliminary data.</text>
</comment>
<feature type="compositionally biased region" description="Basic and acidic residues" evidence="1">
    <location>
        <begin position="1"/>
        <end position="12"/>
    </location>
</feature>
<organism evidence="2 3">
    <name type="scientific">Araneus ventricosus</name>
    <name type="common">Orbweaver spider</name>
    <name type="synonym">Epeira ventricosa</name>
    <dbReference type="NCBI Taxonomy" id="182803"/>
    <lineage>
        <taxon>Eukaryota</taxon>
        <taxon>Metazoa</taxon>
        <taxon>Ecdysozoa</taxon>
        <taxon>Arthropoda</taxon>
        <taxon>Chelicerata</taxon>
        <taxon>Arachnida</taxon>
        <taxon>Araneae</taxon>
        <taxon>Araneomorphae</taxon>
        <taxon>Entelegynae</taxon>
        <taxon>Araneoidea</taxon>
        <taxon>Araneidae</taxon>
        <taxon>Araneus</taxon>
    </lineage>
</organism>
<feature type="region of interest" description="Disordered" evidence="1">
    <location>
        <begin position="1"/>
        <end position="45"/>
    </location>
</feature>
<sequence length="92" mass="10570">MLVDNALRDAAKHASPTTIREKNSKTAYPEKVPYRQAPSESRKPKFPPIVIDVKLKTTSLLKTFETHHEKRIMGEIIPGKRLKYSLKRLKTT</sequence>
<gene>
    <name evidence="2" type="ORF">AVEN_95917_1</name>
</gene>
<evidence type="ECO:0000256" key="1">
    <source>
        <dbReference type="SAM" id="MobiDB-lite"/>
    </source>
</evidence>
<evidence type="ECO:0000313" key="3">
    <source>
        <dbReference type="Proteomes" id="UP000499080"/>
    </source>
</evidence>
<keyword evidence="3" id="KW-1185">Reference proteome</keyword>
<name>A0A4Y2TJK0_ARAVE</name>
<accession>A0A4Y2TJK0</accession>
<evidence type="ECO:0000313" key="2">
    <source>
        <dbReference type="EMBL" id="GBO00779.1"/>
    </source>
</evidence>